<protein>
    <submittedName>
        <fullName evidence="2">Uncharacterized protein</fullName>
    </submittedName>
</protein>
<comment type="caution">
    <text evidence="2">The sequence shown here is derived from an EMBL/GenBank/DDBJ whole genome shotgun (WGS) entry which is preliminary data.</text>
</comment>
<name>A0AAD4MP99_9BILA</name>
<feature type="compositionally biased region" description="Polar residues" evidence="1">
    <location>
        <begin position="70"/>
        <end position="79"/>
    </location>
</feature>
<organism evidence="2 3">
    <name type="scientific">Ditylenchus destructor</name>
    <dbReference type="NCBI Taxonomy" id="166010"/>
    <lineage>
        <taxon>Eukaryota</taxon>
        <taxon>Metazoa</taxon>
        <taxon>Ecdysozoa</taxon>
        <taxon>Nematoda</taxon>
        <taxon>Chromadorea</taxon>
        <taxon>Rhabditida</taxon>
        <taxon>Tylenchina</taxon>
        <taxon>Tylenchomorpha</taxon>
        <taxon>Sphaerularioidea</taxon>
        <taxon>Anguinidae</taxon>
        <taxon>Anguininae</taxon>
        <taxon>Ditylenchus</taxon>
    </lineage>
</organism>
<feature type="region of interest" description="Disordered" evidence="1">
    <location>
        <begin position="48"/>
        <end position="79"/>
    </location>
</feature>
<sequence>MSYRSTRLVGDGIVAKELAKGTRRNELNTPGTHHFTILGQLAASARDMGAEGITNDHKLDGPSRMERDQPTITSSSKKS</sequence>
<dbReference type="EMBL" id="JAKKPZ010000163">
    <property type="protein sequence ID" value="KAI1699901.1"/>
    <property type="molecule type" value="Genomic_DNA"/>
</dbReference>
<dbReference type="AlphaFoldDB" id="A0AAD4MP99"/>
<proteinExistence type="predicted"/>
<gene>
    <name evidence="2" type="ORF">DdX_17053</name>
</gene>
<evidence type="ECO:0000256" key="1">
    <source>
        <dbReference type="SAM" id="MobiDB-lite"/>
    </source>
</evidence>
<reference evidence="2" key="1">
    <citation type="submission" date="2022-01" db="EMBL/GenBank/DDBJ databases">
        <title>Genome Sequence Resource for Two Populations of Ditylenchus destructor, the Migratory Endoparasitic Phytonematode.</title>
        <authorList>
            <person name="Zhang H."/>
            <person name="Lin R."/>
            <person name="Xie B."/>
        </authorList>
    </citation>
    <scope>NUCLEOTIDE SEQUENCE</scope>
    <source>
        <strain evidence="2">BazhouSP</strain>
    </source>
</reference>
<evidence type="ECO:0000313" key="2">
    <source>
        <dbReference type="EMBL" id="KAI1699901.1"/>
    </source>
</evidence>
<evidence type="ECO:0000313" key="3">
    <source>
        <dbReference type="Proteomes" id="UP001201812"/>
    </source>
</evidence>
<accession>A0AAD4MP99</accession>
<feature type="compositionally biased region" description="Basic and acidic residues" evidence="1">
    <location>
        <begin position="54"/>
        <end position="69"/>
    </location>
</feature>
<keyword evidence="3" id="KW-1185">Reference proteome</keyword>
<dbReference type="Proteomes" id="UP001201812">
    <property type="component" value="Unassembled WGS sequence"/>
</dbReference>